<dbReference type="KEGG" id="sal:Sala_0999"/>
<dbReference type="RefSeq" id="WP_011541304.1">
    <property type="nucleotide sequence ID" value="NC_008048.1"/>
</dbReference>
<dbReference type="PANTHER" id="PTHR16128">
    <property type="entry name" value="FAD/NAD(P)-BINDING OXIDOREDUCTASE FAMILY PROTEIN"/>
    <property type="match status" value="1"/>
</dbReference>
<dbReference type="InterPro" id="IPR036188">
    <property type="entry name" value="FAD/NAD-bd_sf"/>
</dbReference>
<dbReference type="eggNOG" id="COG3380">
    <property type="taxonomic scope" value="Bacteria"/>
</dbReference>
<sequence length="320" mass="33754">MMRAAIVGAGIAGLACADALRAAGTRVTLFDKARGIGGRMAARRAATPRGEIAFDHGATHFTVRSADFRARVDRWEAAGCAAPWPDAGQDAWIGVPTMNAPLKHMAGGHDVRLGAAITALSRIDGQWFLHREKERSGPFDIAVVAIPGEQAAPLLSLHDFGMARAAMAAHSRAIWSAMFAFHQPLGAPSAFLRGSAPIVCAVRGNARPQRTATEHWVVQADWNWSEAHLADDPAVVCDLLRSELGALIGQPVPEPCFAAAQRWMLGQPSGSELGHLWNDALGLGACGDWLSHGFVEHAWRSGHDLGAAIATARALAGVGG</sequence>
<dbReference type="Pfam" id="PF01593">
    <property type="entry name" value="Amino_oxidase"/>
    <property type="match status" value="1"/>
</dbReference>
<proteinExistence type="predicted"/>
<dbReference type="STRING" id="317655.Sala_0999"/>
<protein>
    <recommendedName>
        <fullName evidence="1">Amine oxidase domain-containing protein</fullName>
    </recommendedName>
</protein>
<evidence type="ECO:0000313" key="3">
    <source>
        <dbReference type="Proteomes" id="UP000006578"/>
    </source>
</evidence>
<evidence type="ECO:0000259" key="1">
    <source>
        <dbReference type="Pfam" id="PF01593"/>
    </source>
</evidence>
<dbReference type="PANTHER" id="PTHR16128:SF5">
    <property type="entry name" value="FAD_NAD(P)-BINDING OXIDOREDUCTASE FAMILY PROTEIN"/>
    <property type="match status" value="1"/>
</dbReference>
<dbReference type="EMBL" id="CP000356">
    <property type="protein sequence ID" value="ABF52716.1"/>
    <property type="molecule type" value="Genomic_DNA"/>
</dbReference>
<evidence type="ECO:0000313" key="2">
    <source>
        <dbReference type="EMBL" id="ABF52716.1"/>
    </source>
</evidence>
<dbReference type="HOGENOM" id="CLU_036034_0_0_5"/>
<dbReference type="Gene3D" id="3.90.660.10">
    <property type="match status" value="1"/>
</dbReference>
<reference evidence="2 3" key="1">
    <citation type="journal article" date="2009" name="Proc. Natl. Acad. Sci. U.S.A.">
        <title>The genomic basis of trophic strategy in marine bacteria.</title>
        <authorList>
            <person name="Lauro F.M."/>
            <person name="McDougald D."/>
            <person name="Thomas T."/>
            <person name="Williams T.J."/>
            <person name="Egan S."/>
            <person name="Rice S."/>
            <person name="DeMaere M.Z."/>
            <person name="Ting L."/>
            <person name="Ertan H."/>
            <person name="Johnson J."/>
            <person name="Ferriera S."/>
            <person name="Lapidus A."/>
            <person name="Anderson I."/>
            <person name="Kyrpides N."/>
            <person name="Munk A.C."/>
            <person name="Detter C."/>
            <person name="Han C.S."/>
            <person name="Brown M.V."/>
            <person name="Robb F.T."/>
            <person name="Kjelleberg S."/>
            <person name="Cavicchioli R."/>
        </authorList>
    </citation>
    <scope>NUCLEOTIDE SEQUENCE [LARGE SCALE GENOMIC DNA]</scope>
    <source>
        <strain evidence="3">DSM 13593 / LMG 18877 / RB2256</strain>
    </source>
</reference>
<dbReference type="PRINTS" id="PR00419">
    <property type="entry name" value="ADXRDTASE"/>
</dbReference>
<feature type="domain" description="Amine oxidase" evidence="1">
    <location>
        <begin position="88"/>
        <end position="264"/>
    </location>
</feature>
<dbReference type="Proteomes" id="UP000006578">
    <property type="component" value="Chromosome"/>
</dbReference>
<gene>
    <name evidence="2" type="ordered locus">Sala_0999</name>
</gene>
<dbReference type="AlphaFoldDB" id="Q1GUF6"/>
<dbReference type="SUPFAM" id="SSF51905">
    <property type="entry name" value="FAD/NAD(P)-binding domain"/>
    <property type="match status" value="1"/>
</dbReference>
<dbReference type="GO" id="GO:0016491">
    <property type="term" value="F:oxidoreductase activity"/>
    <property type="evidence" value="ECO:0007669"/>
    <property type="project" value="InterPro"/>
</dbReference>
<keyword evidence="3" id="KW-1185">Reference proteome</keyword>
<dbReference type="Pfam" id="PF13450">
    <property type="entry name" value="NAD_binding_8"/>
    <property type="match status" value="1"/>
</dbReference>
<dbReference type="PROSITE" id="PS51257">
    <property type="entry name" value="PROKAR_LIPOPROTEIN"/>
    <property type="match status" value="1"/>
</dbReference>
<dbReference type="InterPro" id="IPR002937">
    <property type="entry name" value="Amino_oxidase"/>
</dbReference>
<dbReference type="Gene3D" id="3.50.50.60">
    <property type="entry name" value="FAD/NAD(P)-binding domain"/>
    <property type="match status" value="1"/>
</dbReference>
<organism evidence="2 3">
    <name type="scientific">Sphingopyxis alaskensis (strain DSM 13593 / LMG 18877 / RB2256)</name>
    <name type="common">Sphingomonas alaskensis</name>
    <dbReference type="NCBI Taxonomy" id="317655"/>
    <lineage>
        <taxon>Bacteria</taxon>
        <taxon>Pseudomonadati</taxon>
        <taxon>Pseudomonadota</taxon>
        <taxon>Alphaproteobacteria</taxon>
        <taxon>Sphingomonadales</taxon>
        <taxon>Sphingomonadaceae</taxon>
        <taxon>Sphingopyxis</taxon>
    </lineage>
</organism>
<name>Q1GUF6_SPHAL</name>
<accession>Q1GUF6</accession>